<name>A0A9J6BG23_POLVA</name>
<dbReference type="Gene3D" id="2.60.120.1540">
    <property type="match status" value="1"/>
</dbReference>
<feature type="signal peptide" evidence="4">
    <location>
        <begin position="1"/>
        <end position="19"/>
    </location>
</feature>
<dbReference type="InterPro" id="IPR041555">
    <property type="entry name" value="MG3"/>
</dbReference>
<dbReference type="InterPro" id="IPR008930">
    <property type="entry name" value="Terpenoid_cyclase/PrenylTrfase"/>
</dbReference>
<dbReference type="SUPFAM" id="SSF48239">
    <property type="entry name" value="Terpenoid cyclases/Protein prenyltransferases"/>
    <property type="match status" value="1"/>
</dbReference>
<keyword evidence="3" id="KW-1015">Disulfide bond</keyword>
<dbReference type="EMBL" id="JADBJN010000004">
    <property type="protein sequence ID" value="KAG5668833.1"/>
    <property type="molecule type" value="Genomic_DNA"/>
</dbReference>
<keyword evidence="1 4" id="KW-0732">Signal</keyword>
<evidence type="ECO:0000313" key="9">
    <source>
        <dbReference type="Proteomes" id="UP001107558"/>
    </source>
</evidence>
<keyword evidence="2" id="KW-0882">Thioester bond</keyword>
<dbReference type="Gene3D" id="2.60.40.1940">
    <property type="match status" value="1"/>
</dbReference>
<feature type="domain" description="Alpha-2-macroglobulin bait region" evidence="5">
    <location>
        <begin position="431"/>
        <end position="581"/>
    </location>
</feature>
<dbReference type="Gene3D" id="2.60.40.10">
    <property type="entry name" value="Immunoglobulins"/>
    <property type="match status" value="2"/>
</dbReference>
<sequence length="1391" mass="154976">MKFLFVSFFALSVVTITTQQATNKPISQNKFTVISPYTIRRNKDFKFYVLGLDVTSDINIKIVLASNVGSYEIEKFVTLSNKNQEYFDSFDTSTIPFDITGYTLTVSSGDYTQSKAISFVTKENSIFIQLKKLNFKPGEKVQYRLFSIDSESNAFDQEKPITIILKDPANHDMETIRNVTFINGKYQGEFQLPSKPIFGTWTISVDYDFYDTPAIKTLEVNEYNLAMFTASLSVPLGVSYASSEVPITINAEYTFKQPVSGIATINITRNDGSVAFLKNISCSSKSTTFYLNFVKDLGLTRSDVHYAFTISMVFIDLKTNSKTKDSAFFGITPYIYTLEIYPEKFYHPGQPIKYTVVSKTLEGKPTPNVQVSVGVNMQVKNLTTGVNGTVESSYQTYSNFTMPLYFYTLCSICGGSITYVSSPFIKPMGGITLYLITDNPSFKDKVDIFAMTSEPIDYFYYFATSKGVLVDYRKIYLNEDGDGDNDPKTVKFSIYPDFSFTPLLNIYAFYYKKSESKIYDSNNLYIGFKYELPNYLKLNLQDGDENGNKVVKPGENITLLIQSKPLSTVSLSAIDQRVLLLSKNSYSQFNFTNIEVMYTLSKYNYGKPIAMEIDYYRANIAGLNLHTNVPLPTFSSSRKTIEKSGAIEKAKESPENFGSVAQAPVQIRKDFSEVFLYEDVEIDFDEENNANGSLVISRKVPDQITTYFIYGVSMNKYYGMGLPDILPTTTIFLPFFISLELPYSVKRYEILTLEIQVFNYLTGSQTAELTVFKDAAFDVINPSKNGWASSKGNPIQILKIASNQNVKVNLQIKPNIVGSIYLKVSAKSPLAGDTIEKVLKVIHEGVQRTITNSILIVVDSNNPAENQTLSCILPASAYNDSAEISATVTGDILGNALNNLEKLIVFPTGCGEQTMLLFVSDIAIYKYLNATNQLTGNLKIKLTQYLIGGYQNELKFQRTDGSFSYFGNNDANGSTSLTAYVIMYLNLVKSIIPINSTVIQNGLNFITAHQNSNGSFNEPGRIIRSEMQGSSGNGIALTAFITITLSTVAKDFPNVVASRDRAIKYIEQQLSSVTDTYSLAIIAYALTLANSANAATAFDRFYALRIETSTKIHWAIPNSHLLNYRPKSVDIEITAYGLNLLIARNFSIKSSIKIVNYLIGEINSFGGYVSTLDTAMALIALSNFAKIFNLKQNAVNLHLIPNTGAEIIVHINNENSFDLQKFSLDSHTRKMNINVEKGSSGIAIVSLICEFYEDPSKTIPSFNINLNFNNSCQSRNQVEVCITPISKNSTNLAIMEVRMPSGYYFYYSWWINNTNSGVSNVEAYEGNTVVIFYFDSIKSTGNCVALTAANTAIIDDLKPGSISVSDYYDTSIQGTKSFAIPTNFQNVTCTS</sequence>
<dbReference type="Gene3D" id="2.60.40.1930">
    <property type="match status" value="3"/>
</dbReference>
<protein>
    <recommendedName>
        <fullName evidence="10">Thioester-containing protein</fullName>
    </recommendedName>
</protein>
<evidence type="ECO:0000259" key="7">
    <source>
        <dbReference type="SMART" id="SM01361"/>
    </source>
</evidence>
<proteinExistence type="predicted"/>
<dbReference type="Pfam" id="PF01835">
    <property type="entry name" value="MG2"/>
    <property type="match status" value="1"/>
</dbReference>
<dbReference type="SMART" id="SM01361">
    <property type="entry name" value="A2M_recep"/>
    <property type="match status" value="1"/>
</dbReference>
<evidence type="ECO:0000256" key="2">
    <source>
        <dbReference type="ARBA" id="ARBA00022966"/>
    </source>
</evidence>
<dbReference type="SMART" id="SM01419">
    <property type="entry name" value="Thiol-ester_cl"/>
    <property type="match status" value="1"/>
</dbReference>
<dbReference type="InterPro" id="IPR047565">
    <property type="entry name" value="Alpha-macroglob_thiol-ester_cl"/>
</dbReference>
<reference evidence="8" key="1">
    <citation type="submission" date="2021-03" db="EMBL/GenBank/DDBJ databases">
        <title>Chromosome level genome of the anhydrobiotic midge Polypedilum vanderplanki.</title>
        <authorList>
            <person name="Yoshida Y."/>
            <person name="Kikawada T."/>
            <person name="Gusev O."/>
        </authorList>
    </citation>
    <scope>NUCLEOTIDE SEQUENCE</scope>
    <source>
        <strain evidence="8">NIAS01</strain>
        <tissue evidence="8">Whole body or cell culture</tissue>
    </source>
</reference>
<dbReference type="PANTHER" id="PTHR11412:SF136">
    <property type="entry name" value="CD109 ANTIGEN"/>
    <property type="match status" value="1"/>
</dbReference>
<feature type="chain" id="PRO_5039893586" description="Thioester-containing protein" evidence="4">
    <location>
        <begin position="20"/>
        <end position="1391"/>
    </location>
</feature>
<evidence type="ECO:0008006" key="10">
    <source>
        <dbReference type="Google" id="ProtNLM"/>
    </source>
</evidence>
<dbReference type="InterPro" id="IPR019742">
    <property type="entry name" value="MacrogloblnA2_CS"/>
</dbReference>
<dbReference type="InterPro" id="IPR013783">
    <property type="entry name" value="Ig-like_fold"/>
</dbReference>
<feature type="domain" description="Alpha-macroglobulin receptor-binding" evidence="7">
    <location>
        <begin position="1290"/>
        <end position="1378"/>
    </location>
</feature>
<dbReference type="SMART" id="SM01359">
    <property type="entry name" value="A2M_N_2"/>
    <property type="match status" value="1"/>
</dbReference>
<dbReference type="OrthoDB" id="9998011at2759"/>
<dbReference type="SMART" id="SM01360">
    <property type="entry name" value="A2M"/>
    <property type="match status" value="1"/>
</dbReference>
<evidence type="ECO:0000256" key="1">
    <source>
        <dbReference type="ARBA" id="ARBA00022729"/>
    </source>
</evidence>
<evidence type="ECO:0000256" key="3">
    <source>
        <dbReference type="ARBA" id="ARBA00023157"/>
    </source>
</evidence>
<gene>
    <name evidence="8" type="ORF">PVAND_016756</name>
</gene>
<comment type="caution">
    <text evidence="8">The sequence shown here is derived from an EMBL/GenBank/DDBJ whole genome shotgun (WGS) entry which is preliminary data.</text>
</comment>
<dbReference type="InterPro" id="IPR002890">
    <property type="entry name" value="MG2"/>
</dbReference>
<dbReference type="PANTHER" id="PTHR11412">
    <property type="entry name" value="MACROGLOBULIN / COMPLEMENT"/>
    <property type="match status" value="1"/>
</dbReference>
<dbReference type="Pfam" id="PF07677">
    <property type="entry name" value="A2M_recep"/>
    <property type="match status" value="1"/>
</dbReference>
<dbReference type="GO" id="GO:0004866">
    <property type="term" value="F:endopeptidase inhibitor activity"/>
    <property type="evidence" value="ECO:0007669"/>
    <property type="project" value="InterPro"/>
</dbReference>
<dbReference type="InterPro" id="IPR036595">
    <property type="entry name" value="A-macroglobulin_rcpt-bd_sf"/>
</dbReference>
<dbReference type="Pfam" id="PF07678">
    <property type="entry name" value="TED_complement"/>
    <property type="match status" value="1"/>
</dbReference>
<dbReference type="InterPro" id="IPR009048">
    <property type="entry name" value="A-macroglobulin_rcpt-bd"/>
</dbReference>
<dbReference type="GO" id="GO:0005615">
    <property type="term" value="C:extracellular space"/>
    <property type="evidence" value="ECO:0007669"/>
    <property type="project" value="InterPro"/>
</dbReference>
<dbReference type="Proteomes" id="UP001107558">
    <property type="component" value="Chromosome 4"/>
</dbReference>
<dbReference type="Gene3D" id="6.20.50.160">
    <property type="match status" value="1"/>
</dbReference>
<dbReference type="SUPFAM" id="SSF49410">
    <property type="entry name" value="Alpha-macroglobulin receptor domain"/>
    <property type="match status" value="1"/>
</dbReference>
<evidence type="ECO:0000259" key="5">
    <source>
        <dbReference type="SMART" id="SM01359"/>
    </source>
</evidence>
<dbReference type="Pfam" id="PF07703">
    <property type="entry name" value="A2M_BRD"/>
    <property type="match status" value="1"/>
</dbReference>
<dbReference type="PROSITE" id="PS00477">
    <property type="entry name" value="ALPHA_2_MACROGLOBULIN"/>
    <property type="match status" value="1"/>
</dbReference>
<dbReference type="Pfam" id="PF00207">
    <property type="entry name" value="A2M"/>
    <property type="match status" value="1"/>
</dbReference>
<dbReference type="InterPro" id="IPR001599">
    <property type="entry name" value="Macroglobln_a2"/>
</dbReference>
<dbReference type="InterPro" id="IPR011625">
    <property type="entry name" value="A2M_N_BRD"/>
</dbReference>
<evidence type="ECO:0000259" key="6">
    <source>
        <dbReference type="SMART" id="SM01360"/>
    </source>
</evidence>
<dbReference type="Gene3D" id="2.20.130.20">
    <property type="match status" value="1"/>
</dbReference>
<dbReference type="Pfam" id="PF17791">
    <property type="entry name" value="MG3"/>
    <property type="match status" value="1"/>
</dbReference>
<dbReference type="InterPro" id="IPR011626">
    <property type="entry name" value="Alpha-macroglobulin_TED"/>
</dbReference>
<dbReference type="Gene3D" id="1.50.10.20">
    <property type="match status" value="1"/>
</dbReference>
<keyword evidence="9" id="KW-1185">Reference proteome</keyword>
<dbReference type="Gene3D" id="2.60.40.690">
    <property type="entry name" value="Alpha-macroglobulin, receptor-binding domain"/>
    <property type="match status" value="1"/>
</dbReference>
<feature type="domain" description="Alpha-2-macroglobulin" evidence="6">
    <location>
        <begin position="674"/>
        <end position="771"/>
    </location>
</feature>
<accession>A0A9J6BG23</accession>
<evidence type="ECO:0000313" key="8">
    <source>
        <dbReference type="EMBL" id="KAG5668833.1"/>
    </source>
</evidence>
<organism evidence="8 9">
    <name type="scientific">Polypedilum vanderplanki</name>
    <name type="common">Sleeping chironomid midge</name>
    <dbReference type="NCBI Taxonomy" id="319348"/>
    <lineage>
        <taxon>Eukaryota</taxon>
        <taxon>Metazoa</taxon>
        <taxon>Ecdysozoa</taxon>
        <taxon>Arthropoda</taxon>
        <taxon>Hexapoda</taxon>
        <taxon>Insecta</taxon>
        <taxon>Pterygota</taxon>
        <taxon>Neoptera</taxon>
        <taxon>Endopterygota</taxon>
        <taxon>Diptera</taxon>
        <taxon>Nematocera</taxon>
        <taxon>Chironomoidea</taxon>
        <taxon>Chironomidae</taxon>
        <taxon>Chironominae</taxon>
        <taxon>Polypedilum</taxon>
        <taxon>Polypedilum</taxon>
    </lineage>
</organism>
<evidence type="ECO:0000256" key="4">
    <source>
        <dbReference type="SAM" id="SignalP"/>
    </source>
</evidence>
<dbReference type="InterPro" id="IPR050473">
    <property type="entry name" value="A2M/Complement_sys"/>
</dbReference>